<feature type="region of interest" description="Disordered" evidence="1">
    <location>
        <begin position="1"/>
        <end position="21"/>
    </location>
</feature>
<dbReference type="Proteomes" id="UP000515908">
    <property type="component" value="Chromosome 06"/>
</dbReference>
<evidence type="ECO:0000256" key="1">
    <source>
        <dbReference type="SAM" id="MobiDB-lite"/>
    </source>
</evidence>
<evidence type="ECO:0000313" key="3">
    <source>
        <dbReference type="Proteomes" id="UP000515908"/>
    </source>
</evidence>
<sequence length="326" mass="36963">MYSFPNTGSPYHPVSDQRPNPNLEERFTKQYQHLKSLSEQLVLARKLAEGFLQSYRQYLAKTEETVLAFTSLVTAGQHAFAVNTDATRQTVDQLRQLERAVSIFTCNNNNNNNNNQNQNVNSFAAIERQFKVLILEPLKELEDGVAQSTGAGKECKHVREKLMKAEKKAMKSPSNTNNNNNFNNNNNNNMNFVDPKVSMLRQTYQQCLTNFMNVYDNFYNFTLMNKLNIIVFIFTKSVSVLSSEMLQLMNPMSAIFGNNTNNNSNNNNNNNNMNAITNNNNYNNNMSMNGSISMNNNNNMISNNTNNNNGFNGLNRSSSFAANLTE</sequence>
<protein>
    <submittedName>
        <fullName evidence="2">Uncharacterized protein</fullName>
    </submittedName>
</protein>
<dbReference type="VEuPathDB" id="TriTrypDB:ADEAN_000355900"/>
<dbReference type="EMBL" id="LR877150">
    <property type="protein sequence ID" value="CAD2216098.1"/>
    <property type="molecule type" value="Genomic_DNA"/>
</dbReference>
<accession>A0A7G2C8N6</accession>
<feature type="compositionally biased region" description="Low complexity" evidence="1">
    <location>
        <begin position="175"/>
        <end position="188"/>
    </location>
</feature>
<dbReference type="PANTHER" id="PTHR20916">
    <property type="entry name" value="CYSTEINE AND GLYCINE-RICH PROTEIN 2 BINDING PROTEIN"/>
    <property type="match status" value="1"/>
</dbReference>
<proteinExistence type="predicted"/>
<dbReference type="AlphaFoldDB" id="A0A7G2C8N6"/>
<gene>
    <name evidence="2" type="ORF">ADEAN_000355900</name>
</gene>
<feature type="region of interest" description="Disordered" evidence="1">
    <location>
        <begin position="168"/>
        <end position="188"/>
    </location>
</feature>
<dbReference type="PANTHER" id="PTHR20916:SF18">
    <property type="entry name" value="IPT_TIG DOMAIN-CONTAINING PROTEIN"/>
    <property type="match status" value="1"/>
</dbReference>
<organism evidence="2 3">
    <name type="scientific">Angomonas deanei</name>
    <dbReference type="NCBI Taxonomy" id="59799"/>
    <lineage>
        <taxon>Eukaryota</taxon>
        <taxon>Discoba</taxon>
        <taxon>Euglenozoa</taxon>
        <taxon>Kinetoplastea</taxon>
        <taxon>Metakinetoplastina</taxon>
        <taxon>Trypanosomatida</taxon>
        <taxon>Trypanosomatidae</taxon>
        <taxon>Strigomonadinae</taxon>
        <taxon>Angomonas</taxon>
    </lineage>
</organism>
<evidence type="ECO:0000313" key="2">
    <source>
        <dbReference type="EMBL" id="CAD2216098.1"/>
    </source>
</evidence>
<keyword evidence="3" id="KW-1185">Reference proteome</keyword>
<name>A0A7G2C8N6_9TRYP</name>
<reference evidence="2 3" key="1">
    <citation type="submission" date="2020-08" db="EMBL/GenBank/DDBJ databases">
        <authorList>
            <person name="Newling K."/>
            <person name="Davey J."/>
            <person name="Forrester S."/>
        </authorList>
    </citation>
    <scope>NUCLEOTIDE SEQUENCE [LARGE SCALE GENOMIC DNA]</scope>
    <source>
        <strain evidence="3">Crithidia deanei Carvalho (ATCC PRA-265)</strain>
    </source>
</reference>